<dbReference type="SMART" id="SM00387">
    <property type="entry name" value="HATPase_c"/>
    <property type="match status" value="1"/>
</dbReference>
<dbReference type="InterPro" id="IPR050980">
    <property type="entry name" value="2C_sensor_his_kinase"/>
</dbReference>
<dbReference type="EC" id="2.7.13.3" evidence="2"/>
<keyword evidence="3" id="KW-0808">Transferase</keyword>
<dbReference type="RefSeq" id="WP_216241028.1">
    <property type="nucleotide sequence ID" value="NZ_JABACJ020000007.1"/>
</dbReference>
<dbReference type="CDD" id="cd00075">
    <property type="entry name" value="HATPase"/>
    <property type="match status" value="1"/>
</dbReference>
<dbReference type="PANTHER" id="PTHR44936">
    <property type="entry name" value="SENSOR PROTEIN CREC"/>
    <property type="match status" value="1"/>
</dbReference>
<dbReference type="PROSITE" id="PS50109">
    <property type="entry name" value="HIS_KIN"/>
    <property type="match status" value="1"/>
</dbReference>
<evidence type="ECO:0000256" key="4">
    <source>
        <dbReference type="ARBA" id="ARBA00022741"/>
    </source>
</evidence>
<evidence type="ECO:0000256" key="1">
    <source>
        <dbReference type="ARBA" id="ARBA00000085"/>
    </source>
</evidence>
<keyword evidence="4" id="KW-0547">Nucleotide-binding</keyword>
<evidence type="ECO:0000256" key="2">
    <source>
        <dbReference type="ARBA" id="ARBA00012438"/>
    </source>
</evidence>
<name>A0ABS6D343_9FIRM</name>
<reference evidence="8 9" key="1">
    <citation type="submission" date="2021-06" db="EMBL/GenBank/DDBJ databases">
        <title>Faecalicatena sp. nov. isolated from porcine feces.</title>
        <authorList>
            <person name="Oh B.S."/>
            <person name="Lee J.H."/>
        </authorList>
    </citation>
    <scope>NUCLEOTIDE SEQUENCE [LARGE SCALE GENOMIC DNA]</scope>
    <source>
        <strain evidence="8 9">AGMB00832</strain>
    </source>
</reference>
<comment type="caution">
    <text evidence="8">The sequence shown here is derived from an EMBL/GenBank/DDBJ whole genome shotgun (WGS) entry which is preliminary data.</text>
</comment>
<dbReference type="EMBL" id="JABACJ020000007">
    <property type="protein sequence ID" value="MBU3876003.1"/>
    <property type="molecule type" value="Genomic_DNA"/>
</dbReference>
<sequence>MMPEISLNILDVAENSVRAGASLIEIGVFVQTEEDTLTVVIKDDGCGMSEEQIEKVQDPFYTTRTTRKVGLGVPFFKQAAESAGGSFSIMSEEGKGTVVTAVFQLSNIDRMPLGDMSSTIHTLVVFNEEIRFIYTYRYDDREFVLDTQEIREILGEGISLKDPEVSGFIKEFLESNKEETDQKADV</sequence>
<dbReference type="Proteomes" id="UP000723714">
    <property type="component" value="Unassembled WGS sequence"/>
</dbReference>
<keyword evidence="9" id="KW-1185">Reference proteome</keyword>
<dbReference type="GO" id="GO:0016301">
    <property type="term" value="F:kinase activity"/>
    <property type="evidence" value="ECO:0007669"/>
    <property type="project" value="UniProtKB-KW"/>
</dbReference>
<dbReference type="InterPro" id="IPR003594">
    <property type="entry name" value="HATPase_dom"/>
</dbReference>
<proteinExistence type="predicted"/>
<organism evidence="8 9">
    <name type="scientific">Faecalicatena faecalis</name>
    <dbReference type="NCBI Taxonomy" id="2726362"/>
    <lineage>
        <taxon>Bacteria</taxon>
        <taxon>Bacillati</taxon>
        <taxon>Bacillota</taxon>
        <taxon>Clostridia</taxon>
        <taxon>Lachnospirales</taxon>
        <taxon>Lachnospiraceae</taxon>
        <taxon>Faecalicatena</taxon>
    </lineage>
</organism>
<accession>A0ABS6D343</accession>
<evidence type="ECO:0000256" key="6">
    <source>
        <dbReference type="ARBA" id="ARBA00022840"/>
    </source>
</evidence>
<evidence type="ECO:0000313" key="8">
    <source>
        <dbReference type="EMBL" id="MBU3876003.1"/>
    </source>
</evidence>
<evidence type="ECO:0000256" key="5">
    <source>
        <dbReference type="ARBA" id="ARBA00022777"/>
    </source>
</evidence>
<evidence type="ECO:0000313" key="9">
    <source>
        <dbReference type="Proteomes" id="UP000723714"/>
    </source>
</evidence>
<evidence type="ECO:0000259" key="7">
    <source>
        <dbReference type="PROSITE" id="PS50109"/>
    </source>
</evidence>
<protein>
    <recommendedName>
        <fullName evidence="2">histidine kinase</fullName>
        <ecNumber evidence="2">2.7.13.3</ecNumber>
    </recommendedName>
</protein>
<dbReference type="Pfam" id="PF02518">
    <property type="entry name" value="HATPase_c"/>
    <property type="match status" value="1"/>
</dbReference>
<keyword evidence="6" id="KW-0067">ATP-binding</keyword>
<feature type="domain" description="Histidine kinase" evidence="7">
    <location>
        <begin position="1"/>
        <end position="107"/>
    </location>
</feature>
<dbReference type="InterPro" id="IPR005467">
    <property type="entry name" value="His_kinase_dom"/>
</dbReference>
<gene>
    <name evidence="8" type="ORF">HGO97_009265</name>
</gene>
<dbReference type="PANTHER" id="PTHR44936:SF10">
    <property type="entry name" value="SENSOR PROTEIN RSTB"/>
    <property type="match status" value="1"/>
</dbReference>
<keyword evidence="5 8" id="KW-0418">Kinase</keyword>
<comment type="catalytic activity">
    <reaction evidence="1">
        <text>ATP + protein L-histidine = ADP + protein N-phospho-L-histidine.</text>
        <dbReference type="EC" id="2.7.13.3"/>
    </reaction>
</comment>
<evidence type="ECO:0000256" key="3">
    <source>
        <dbReference type="ARBA" id="ARBA00022679"/>
    </source>
</evidence>